<dbReference type="WBParaSite" id="jg17296">
    <property type="protein sequence ID" value="jg17296"/>
    <property type="gene ID" value="jg17296"/>
</dbReference>
<keyword evidence="1" id="KW-0472">Membrane</keyword>
<evidence type="ECO:0000313" key="3">
    <source>
        <dbReference type="WBParaSite" id="jg17296"/>
    </source>
</evidence>
<proteinExistence type="predicted"/>
<evidence type="ECO:0000256" key="1">
    <source>
        <dbReference type="SAM" id="Phobius"/>
    </source>
</evidence>
<feature type="transmembrane region" description="Helical" evidence="1">
    <location>
        <begin position="20"/>
        <end position="41"/>
    </location>
</feature>
<reference evidence="3" key="1">
    <citation type="submission" date="2022-11" db="UniProtKB">
        <authorList>
            <consortium name="WormBaseParasite"/>
        </authorList>
    </citation>
    <scope>IDENTIFICATION</scope>
</reference>
<keyword evidence="2" id="KW-1185">Reference proteome</keyword>
<name>A0A915DA90_9BILA</name>
<organism evidence="2 3">
    <name type="scientific">Ditylenchus dipsaci</name>
    <dbReference type="NCBI Taxonomy" id="166011"/>
    <lineage>
        <taxon>Eukaryota</taxon>
        <taxon>Metazoa</taxon>
        <taxon>Ecdysozoa</taxon>
        <taxon>Nematoda</taxon>
        <taxon>Chromadorea</taxon>
        <taxon>Rhabditida</taxon>
        <taxon>Tylenchina</taxon>
        <taxon>Tylenchomorpha</taxon>
        <taxon>Sphaerularioidea</taxon>
        <taxon>Anguinidae</taxon>
        <taxon>Anguininae</taxon>
        <taxon>Ditylenchus</taxon>
    </lineage>
</organism>
<accession>A0A915DA90</accession>
<dbReference type="Proteomes" id="UP000887574">
    <property type="component" value="Unplaced"/>
</dbReference>
<feature type="transmembrane region" description="Helical" evidence="1">
    <location>
        <begin position="48"/>
        <end position="66"/>
    </location>
</feature>
<keyword evidence="1" id="KW-1133">Transmembrane helix</keyword>
<dbReference type="AlphaFoldDB" id="A0A915DA90"/>
<keyword evidence="1" id="KW-0812">Transmembrane</keyword>
<evidence type="ECO:0000313" key="2">
    <source>
        <dbReference type="Proteomes" id="UP000887574"/>
    </source>
</evidence>
<sequence>MSMSGLFYIQMNKTAGDFIVIFNLLYSTTNSILTLFFVAPYRKCTKKLFLFTALWISLVWFNVHLLRGSLTEPESGTHTQAIESLWQKYKCRHKKEFGTARSLFQSYVSGFVWRRKFDAPDIFSTCGRNYVVVSV</sequence>
<protein>
    <submittedName>
        <fullName evidence="3">Uncharacterized protein</fullName>
    </submittedName>
</protein>